<dbReference type="PANTHER" id="PTHR30204">
    <property type="entry name" value="REDOX-CYCLING DRUG-SENSING TRANSCRIPTIONAL ACTIVATOR SOXR"/>
    <property type="match status" value="1"/>
</dbReference>
<dbReference type="EMBL" id="VULZ01000003">
    <property type="protein sequence ID" value="MSS14219.1"/>
    <property type="molecule type" value="Genomic_DNA"/>
</dbReference>
<name>A0A6L5X1E5_9FIRM</name>
<dbReference type="InterPro" id="IPR009061">
    <property type="entry name" value="DNA-bd_dom_put_sf"/>
</dbReference>
<dbReference type="GO" id="GO:0008757">
    <property type="term" value="F:S-adenosylmethionine-dependent methyltransferase activity"/>
    <property type="evidence" value="ECO:0007669"/>
    <property type="project" value="InterPro"/>
</dbReference>
<reference evidence="3 4" key="1">
    <citation type="submission" date="2019-08" db="EMBL/GenBank/DDBJ databases">
        <title>In-depth cultivation of the pig gut microbiome towards novel bacterial diversity and tailored functional studies.</title>
        <authorList>
            <person name="Wylensek D."/>
            <person name="Hitch T.C.A."/>
            <person name="Clavel T."/>
        </authorList>
    </citation>
    <scope>NUCLEOTIDE SEQUENCE [LARGE SCALE GENOMIC DNA]</scope>
    <source>
        <strain evidence="3 4">Oil+RF-744-WCA-WT-11</strain>
    </source>
</reference>
<dbReference type="CDD" id="cd01106">
    <property type="entry name" value="HTH_TipAL-Mta"/>
    <property type="match status" value="1"/>
</dbReference>
<dbReference type="AlphaFoldDB" id="A0A6L5X1E5"/>
<dbReference type="SMART" id="SM00422">
    <property type="entry name" value="HTH_MERR"/>
    <property type="match status" value="1"/>
</dbReference>
<dbReference type="Gene3D" id="3.40.50.150">
    <property type="entry name" value="Vaccinia Virus protein VP39"/>
    <property type="match status" value="1"/>
</dbReference>
<dbReference type="InterPro" id="IPR013216">
    <property type="entry name" value="Methyltransf_11"/>
</dbReference>
<dbReference type="Pfam" id="PF08241">
    <property type="entry name" value="Methyltransf_11"/>
    <property type="match status" value="1"/>
</dbReference>
<sequence length="392" mass="45318">MKKEGYYSSGQFAKLADVSVRTIRFYDRQNVLKPSFVDAHGARFYTDRDLASLQQILLLKYLGFSLEEIRDMTIGGSDYSHISRMLRIQEKLVQDRIEQMQTVAEAIRDTEEELRRGNVNWQNMLDLIHLTGMERSLASQYRSATNLSARIALHSLYSTNPEGWFPWLYRKLELAPGMRVLEVGCGDGALWTCRHEELPRPISIVLSDISDGMIRDVRRNIRQDLQSFTFQVFDCANIPYADNTFDLVIANHVLFYADDLPGTLQELARVLRPGGRFICSSYSSRHMHEIRDLVRLFDSHISLSLGHLYERFGLENGQSLLSPVFSSVRLLRYEDGLRITDPQPLIEYILSCHGNQNQYLVNRYKEFQSFVKEQVGNEFYVTKDAGIFVCRL</sequence>
<dbReference type="PANTHER" id="PTHR30204:SF96">
    <property type="entry name" value="CHROMOSOME-ANCHORING PROTEIN RACA"/>
    <property type="match status" value="1"/>
</dbReference>
<organism evidence="3 4">
    <name type="scientific">Porcincola intestinalis</name>
    <dbReference type="NCBI Taxonomy" id="2606632"/>
    <lineage>
        <taxon>Bacteria</taxon>
        <taxon>Bacillati</taxon>
        <taxon>Bacillota</taxon>
        <taxon>Clostridia</taxon>
        <taxon>Lachnospirales</taxon>
        <taxon>Lachnospiraceae</taxon>
        <taxon>Porcincola</taxon>
    </lineage>
</organism>
<dbReference type="Gene3D" id="1.10.1660.10">
    <property type="match status" value="1"/>
</dbReference>
<dbReference type="GO" id="GO:0003700">
    <property type="term" value="F:DNA-binding transcription factor activity"/>
    <property type="evidence" value="ECO:0007669"/>
    <property type="project" value="InterPro"/>
</dbReference>
<comment type="caution">
    <text evidence="3">The sequence shown here is derived from an EMBL/GenBank/DDBJ whole genome shotgun (WGS) entry which is preliminary data.</text>
</comment>
<dbReference type="GO" id="GO:0032259">
    <property type="term" value="P:methylation"/>
    <property type="evidence" value="ECO:0007669"/>
    <property type="project" value="UniProtKB-KW"/>
</dbReference>
<dbReference type="CDD" id="cd02440">
    <property type="entry name" value="AdoMet_MTases"/>
    <property type="match status" value="1"/>
</dbReference>
<feature type="domain" description="HTH merR-type" evidence="2">
    <location>
        <begin position="6"/>
        <end position="75"/>
    </location>
</feature>
<dbReference type="InterPro" id="IPR000551">
    <property type="entry name" value="MerR-type_HTH_dom"/>
</dbReference>
<evidence type="ECO:0000313" key="4">
    <source>
        <dbReference type="Proteomes" id="UP000481852"/>
    </source>
</evidence>
<dbReference type="InterPro" id="IPR029063">
    <property type="entry name" value="SAM-dependent_MTases_sf"/>
</dbReference>
<dbReference type="PROSITE" id="PS00552">
    <property type="entry name" value="HTH_MERR_1"/>
    <property type="match status" value="1"/>
</dbReference>
<dbReference type="Pfam" id="PF13411">
    <property type="entry name" value="MerR_1"/>
    <property type="match status" value="1"/>
</dbReference>
<evidence type="ECO:0000256" key="1">
    <source>
        <dbReference type="ARBA" id="ARBA00023125"/>
    </source>
</evidence>
<evidence type="ECO:0000259" key="2">
    <source>
        <dbReference type="PROSITE" id="PS50937"/>
    </source>
</evidence>
<protein>
    <submittedName>
        <fullName evidence="3">Methyltransferase domain-containing protein</fullName>
    </submittedName>
</protein>
<dbReference type="SUPFAM" id="SSF53335">
    <property type="entry name" value="S-adenosyl-L-methionine-dependent methyltransferases"/>
    <property type="match status" value="1"/>
</dbReference>
<accession>A0A6L5X1E5</accession>
<keyword evidence="3" id="KW-0489">Methyltransferase</keyword>
<dbReference type="SUPFAM" id="SSF46955">
    <property type="entry name" value="Putative DNA-binding domain"/>
    <property type="match status" value="1"/>
</dbReference>
<dbReference type="RefSeq" id="WP_154523565.1">
    <property type="nucleotide sequence ID" value="NZ_VULZ01000003.1"/>
</dbReference>
<dbReference type="GO" id="GO:0003677">
    <property type="term" value="F:DNA binding"/>
    <property type="evidence" value="ECO:0007669"/>
    <property type="project" value="UniProtKB-KW"/>
</dbReference>
<dbReference type="PRINTS" id="PR00040">
    <property type="entry name" value="HTHMERR"/>
</dbReference>
<dbReference type="PROSITE" id="PS50937">
    <property type="entry name" value="HTH_MERR_2"/>
    <property type="match status" value="1"/>
</dbReference>
<gene>
    <name evidence="3" type="ORF">FYJ35_04030</name>
</gene>
<proteinExistence type="predicted"/>
<keyword evidence="1" id="KW-0238">DNA-binding</keyword>
<keyword evidence="4" id="KW-1185">Reference proteome</keyword>
<dbReference type="InterPro" id="IPR047057">
    <property type="entry name" value="MerR_fam"/>
</dbReference>
<dbReference type="Proteomes" id="UP000481852">
    <property type="component" value="Unassembled WGS sequence"/>
</dbReference>
<keyword evidence="3" id="KW-0808">Transferase</keyword>
<evidence type="ECO:0000313" key="3">
    <source>
        <dbReference type="EMBL" id="MSS14219.1"/>
    </source>
</evidence>